<protein>
    <submittedName>
        <fullName evidence="2">Uncharacterized protein</fullName>
    </submittedName>
</protein>
<dbReference type="AlphaFoldDB" id="A0A7R9GB99"/>
<feature type="compositionally biased region" description="Basic and acidic residues" evidence="1">
    <location>
        <begin position="21"/>
        <end position="38"/>
    </location>
</feature>
<dbReference type="EMBL" id="CAJPEX010000520">
    <property type="protein sequence ID" value="CAG0916126.1"/>
    <property type="molecule type" value="Genomic_DNA"/>
</dbReference>
<evidence type="ECO:0000256" key="1">
    <source>
        <dbReference type="SAM" id="MobiDB-lite"/>
    </source>
</evidence>
<feature type="region of interest" description="Disordered" evidence="1">
    <location>
        <begin position="1"/>
        <end position="38"/>
    </location>
</feature>
<sequence length="551" mass="62309">MHQSSYGEQRMETTPGNDPLCDFREHGVRHKQREDAKDEPGEYFPLIVAVSEKIGNKKAGNNASPRKSRFLLIAEEQKLPTKITQKHVPAKATQGPSSSKALEFPHAHVLISRFTHNVNKHGHELRTEMPAQTHFGSVTTASLHLHIAIALQNDIRVVVIEYDGYFTQFRGSTAGLWRRVLAHQVDQRLNNGVVRGIHLRIQRKSALAFAIERRVPVRGDDPVLPIQKNSDLSPISVIGIEIPKRAPSRLSPGGGNGDPLESASQRGLFFGGHKSFLALRNSGIEMINSPSARFTSRYNPKFVSGNTIQSVKAFVTLNVNHPSDVVDDHTVFDLDSNQCLRKFAEFGHDLFHDDKSRKCSNQTVSRLTHSVRMIQTRLRQHWKILENLSQSSGGFQICHENYTTSPSVTPKCFKSRDDRDVVDDHTVFDLDSNQCLRRFAEFGHDLFHDDKSRKCSNQTVSRLTHSVRMIQTRLRQHWKILENLSQSSGHPLKPDETKMKLRKAKQWQSSFKRSSRQIQYKGNLGQDQPVKRLNLVQVQDSPTSSSSSPAK</sequence>
<feature type="compositionally biased region" description="Polar residues" evidence="1">
    <location>
        <begin position="1"/>
        <end position="16"/>
    </location>
</feature>
<evidence type="ECO:0000313" key="3">
    <source>
        <dbReference type="Proteomes" id="UP000678499"/>
    </source>
</evidence>
<feature type="region of interest" description="Disordered" evidence="1">
    <location>
        <begin position="505"/>
        <end position="551"/>
    </location>
</feature>
<organism evidence="2">
    <name type="scientific">Notodromas monacha</name>
    <dbReference type="NCBI Taxonomy" id="399045"/>
    <lineage>
        <taxon>Eukaryota</taxon>
        <taxon>Metazoa</taxon>
        <taxon>Ecdysozoa</taxon>
        <taxon>Arthropoda</taxon>
        <taxon>Crustacea</taxon>
        <taxon>Oligostraca</taxon>
        <taxon>Ostracoda</taxon>
        <taxon>Podocopa</taxon>
        <taxon>Podocopida</taxon>
        <taxon>Cypridocopina</taxon>
        <taxon>Cypridoidea</taxon>
        <taxon>Cyprididae</taxon>
        <taxon>Notodromas</taxon>
    </lineage>
</organism>
<dbReference type="OrthoDB" id="10398636at2759"/>
<feature type="compositionally biased region" description="Low complexity" evidence="1">
    <location>
        <begin position="541"/>
        <end position="551"/>
    </location>
</feature>
<dbReference type="EMBL" id="OA882557">
    <property type="protein sequence ID" value="CAD7275974.1"/>
    <property type="molecule type" value="Genomic_DNA"/>
</dbReference>
<reference evidence="2" key="1">
    <citation type="submission" date="2020-11" db="EMBL/GenBank/DDBJ databases">
        <authorList>
            <person name="Tran Van P."/>
        </authorList>
    </citation>
    <scope>NUCLEOTIDE SEQUENCE</scope>
</reference>
<accession>A0A7R9GB99</accession>
<keyword evidence="3" id="KW-1185">Reference proteome</keyword>
<gene>
    <name evidence="2" type="ORF">NMOB1V02_LOCUS3757</name>
</gene>
<proteinExistence type="predicted"/>
<evidence type="ECO:0000313" key="2">
    <source>
        <dbReference type="EMBL" id="CAD7275974.1"/>
    </source>
</evidence>
<name>A0A7R9GB99_9CRUS</name>
<dbReference type="Proteomes" id="UP000678499">
    <property type="component" value="Unassembled WGS sequence"/>
</dbReference>
<feature type="compositionally biased region" description="Polar residues" evidence="1">
    <location>
        <begin position="506"/>
        <end position="520"/>
    </location>
</feature>